<name>A0A916WE75_9MICO</name>
<dbReference type="InterPro" id="IPR014729">
    <property type="entry name" value="Rossmann-like_a/b/a_fold"/>
</dbReference>
<reference evidence="1" key="1">
    <citation type="journal article" date="2014" name="Int. J. Syst. Evol. Microbiol.">
        <title>Complete genome sequence of Corynebacterium casei LMG S-19264T (=DSM 44701T), isolated from a smear-ripened cheese.</title>
        <authorList>
            <consortium name="US DOE Joint Genome Institute (JGI-PGF)"/>
            <person name="Walter F."/>
            <person name="Albersmeier A."/>
            <person name="Kalinowski J."/>
            <person name="Ruckert C."/>
        </authorList>
    </citation>
    <scope>NUCLEOTIDE SEQUENCE</scope>
    <source>
        <strain evidence="1">CGMCC 1.12813</strain>
    </source>
</reference>
<keyword evidence="2" id="KW-1185">Reference proteome</keyword>
<dbReference type="Gene3D" id="1.25.40.80">
    <property type="match status" value="1"/>
</dbReference>
<dbReference type="Pfam" id="PF04244">
    <property type="entry name" value="DPRP"/>
    <property type="match status" value="1"/>
</dbReference>
<organism evidence="1 2">
    <name type="scientific">Conyzicola nivalis</name>
    <dbReference type="NCBI Taxonomy" id="1477021"/>
    <lineage>
        <taxon>Bacteria</taxon>
        <taxon>Bacillati</taxon>
        <taxon>Actinomycetota</taxon>
        <taxon>Actinomycetes</taxon>
        <taxon>Micrococcales</taxon>
        <taxon>Microbacteriaceae</taxon>
        <taxon>Conyzicola</taxon>
    </lineage>
</organism>
<dbReference type="Proteomes" id="UP000606922">
    <property type="component" value="Unassembled WGS sequence"/>
</dbReference>
<proteinExistence type="predicted"/>
<evidence type="ECO:0000313" key="1">
    <source>
        <dbReference type="EMBL" id="GGA90427.1"/>
    </source>
</evidence>
<dbReference type="InterPro" id="IPR036134">
    <property type="entry name" value="Crypto/Photolyase_FAD-like_sf"/>
</dbReference>
<evidence type="ECO:0000313" key="2">
    <source>
        <dbReference type="Proteomes" id="UP000606922"/>
    </source>
</evidence>
<dbReference type="EMBL" id="BMGB01000001">
    <property type="protein sequence ID" value="GGA90427.1"/>
    <property type="molecule type" value="Genomic_DNA"/>
</dbReference>
<dbReference type="Gene3D" id="1.10.579.10">
    <property type="entry name" value="DNA Cyclobutane Dipyrimidine Photolyase, subunit A, domain 3"/>
    <property type="match status" value="1"/>
</dbReference>
<dbReference type="RefSeq" id="WP_188508802.1">
    <property type="nucleotide sequence ID" value="NZ_BMGB01000001.1"/>
</dbReference>
<dbReference type="InterPro" id="IPR052551">
    <property type="entry name" value="UV-DNA_repair_photolyase"/>
</dbReference>
<dbReference type="Gene3D" id="1.10.10.1710">
    <property type="entry name" value="Deoxyribodipyrimidine photolyase-related"/>
    <property type="match status" value="1"/>
</dbReference>
<sequence length="494" mass="55217">MTSARAATTRWIFAGQLGDLFDDGGPMLLIEARSVLRRRPIHRAKAHLILSAIRHRAAELGDRVEFHQVENYSEVTRGRDDLEVIDPTSYAARRTVRRLGARVLPSRGFVTSEEDFAAWAASRGNGRLLLEDFYRDTRTRTGLLMEGQSPVGGQWNYDHDNRQPPPKNAVSLGLPDPRWPVEDDIDAGVRADLDRWQAAGDIRLVGDDGPRRFAATGEEAHAALADFIETRLGDFGTFEDATLTGDWTMAHSLLSAPMNLGLLDPRHVVETAAAEYANGNAPLASAEGFVRQIAGWRDYVWHLYWHLGEGYRTGHNALRATVDLPREFVELDAATIEANCLKHSIGGLRERGWAHHIQRLMVIGNWALQRGYDPVQLNDWFTDMFVDGTPWVMPANVIGMSQHADGGIVATKPYASGGAYIDRMTDYCGGCRFNPKKRLGPDACPYTAGYWAFLDRVEPALRGNHRMSQPLAGLRRLADREDVVQQERERDGFH</sequence>
<dbReference type="PANTHER" id="PTHR38657:SF1">
    <property type="entry name" value="SLR1343 PROTEIN"/>
    <property type="match status" value="1"/>
</dbReference>
<reference evidence="1" key="2">
    <citation type="submission" date="2020-09" db="EMBL/GenBank/DDBJ databases">
        <authorList>
            <person name="Sun Q."/>
            <person name="Zhou Y."/>
        </authorList>
    </citation>
    <scope>NUCLEOTIDE SEQUENCE</scope>
    <source>
        <strain evidence="1">CGMCC 1.12813</strain>
    </source>
</reference>
<dbReference type="InterPro" id="IPR007357">
    <property type="entry name" value="PhrB-like"/>
</dbReference>
<dbReference type="SUPFAM" id="SSF48173">
    <property type="entry name" value="Cryptochrome/photolyase FAD-binding domain"/>
    <property type="match status" value="1"/>
</dbReference>
<protein>
    <submittedName>
        <fullName evidence="1">Deoxyribodipyrimidine photo-lyase</fullName>
    </submittedName>
</protein>
<dbReference type="AlphaFoldDB" id="A0A916WE75"/>
<accession>A0A916WE75</accession>
<gene>
    <name evidence="1" type="ORF">GCM10010979_01420</name>
</gene>
<comment type="caution">
    <text evidence="1">The sequence shown here is derived from an EMBL/GenBank/DDBJ whole genome shotgun (WGS) entry which is preliminary data.</text>
</comment>
<dbReference type="Gene3D" id="3.40.50.620">
    <property type="entry name" value="HUPs"/>
    <property type="match status" value="1"/>
</dbReference>
<dbReference type="PANTHER" id="PTHR38657">
    <property type="entry name" value="SLR1343 PROTEIN"/>
    <property type="match status" value="1"/>
</dbReference>